<dbReference type="InterPro" id="IPR001967">
    <property type="entry name" value="Peptidase_S11_N"/>
</dbReference>
<evidence type="ECO:0000256" key="8">
    <source>
        <dbReference type="SAM" id="SignalP"/>
    </source>
</evidence>
<dbReference type="Gene3D" id="3.40.710.10">
    <property type="entry name" value="DD-peptidase/beta-lactamase superfamily"/>
    <property type="match status" value="1"/>
</dbReference>
<evidence type="ECO:0000256" key="1">
    <source>
        <dbReference type="ARBA" id="ARBA00007164"/>
    </source>
</evidence>
<name>A0ABW0SF17_9RHOB</name>
<feature type="chain" id="PRO_5046321314" evidence="8">
    <location>
        <begin position="28"/>
        <end position="467"/>
    </location>
</feature>
<dbReference type="PRINTS" id="PR00725">
    <property type="entry name" value="DADACBPTASE1"/>
</dbReference>
<evidence type="ECO:0000256" key="2">
    <source>
        <dbReference type="ARBA" id="ARBA00022729"/>
    </source>
</evidence>
<dbReference type="SUPFAM" id="SSF56601">
    <property type="entry name" value="beta-lactamase/transpeptidase-like"/>
    <property type="match status" value="1"/>
</dbReference>
<keyword evidence="6" id="KW-0961">Cell wall biogenesis/degradation</keyword>
<proteinExistence type="inferred from homology"/>
<reference evidence="11" key="1">
    <citation type="journal article" date="2019" name="Int. J. Syst. Evol. Microbiol.">
        <title>The Global Catalogue of Microorganisms (GCM) 10K type strain sequencing project: providing services to taxonomists for standard genome sequencing and annotation.</title>
        <authorList>
            <consortium name="The Broad Institute Genomics Platform"/>
            <consortium name="The Broad Institute Genome Sequencing Center for Infectious Disease"/>
            <person name="Wu L."/>
            <person name="Ma J."/>
        </authorList>
    </citation>
    <scope>NUCLEOTIDE SEQUENCE [LARGE SCALE GENOMIC DNA]</scope>
    <source>
        <strain evidence="11">KACC 11588</strain>
    </source>
</reference>
<protein>
    <submittedName>
        <fullName evidence="10">Serine hydrolase</fullName>
    </submittedName>
</protein>
<feature type="signal peptide" evidence="8">
    <location>
        <begin position="1"/>
        <end position="27"/>
    </location>
</feature>
<evidence type="ECO:0000313" key="11">
    <source>
        <dbReference type="Proteomes" id="UP001596056"/>
    </source>
</evidence>
<feature type="domain" description="Peptidase S11 D-alanyl-D-alanine carboxypeptidase A N-terminal" evidence="9">
    <location>
        <begin position="26"/>
        <end position="248"/>
    </location>
</feature>
<evidence type="ECO:0000313" key="10">
    <source>
        <dbReference type="EMBL" id="MFC5567526.1"/>
    </source>
</evidence>
<evidence type="ECO:0000256" key="3">
    <source>
        <dbReference type="ARBA" id="ARBA00022801"/>
    </source>
</evidence>
<comment type="caution">
    <text evidence="10">The sequence shown here is derived from an EMBL/GenBank/DDBJ whole genome shotgun (WGS) entry which is preliminary data.</text>
</comment>
<evidence type="ECO:0000256" key="5">
    <source>
        <dbReference type="ARBA" id="ARBA00022984"/>
    </source>
</evidence>
<dbReference type="GO" id="GO:0016787">
    <property type="term" value="F:hydrolase activity"/>
    <property type="evidence" value="ECO:0007669"/>
    <property type="project" value="UniProtKB-KW"/>
</dbReference>
<keyword evidence="4" id="KW-0133">Cell shape</keyword>
<dbReference type="EMBL" id="JBHSNA010000015">
    <property type="protein sequence ID" value="MFC5567526.1"/>
    <property type="molecule type" value="Genomic_DNA"/>
</dbReference>
<gene>
    <name evidence="10" type="ORF">ACFPOC_14025</name>
</gene>
<dbReference type="PANTHER" id="PTHR21581">
    <property type="entry name" value="D-ALANYL-D-ALANINE CARBOXYPEPTIDASE"/>
    <property type="match status" value="1"/>
</dbReference>
<keyword evidence="3 10" id="KW-0378">Hydrolase</keyword>
<dbReference type="Proteomes" id="UP001596056">
    <property type="component" value="Unassembled WGS sequence"/>
</dbReference>
<evidence type="ECO:0000256" key="7">
    <source>
        <dbReference type="RuleBase" id="RU004016"/>
    </source>
</evidence>
<keyword evidence="11" id="KW-1185">Reference proteome</keyword>
<keyword evidence="2 8" id="KW-0732">Signal</keyword>
<dbReference type="InterPro" id="IPR012338">
    <property type="entry name" value="Beta-lactam/transpept-like"/>
</dbReference>
<evidence type="ECO:0000259" key="9">
    <source>
        <dbReference type="Pfam" id="PF00768"/>
    </source>
</evidence>
<keyword evidence="5" id="KW-0573">Peptidoglycan synthesis</keyword>
<dbReference type="Pfam" id="PF00768">
    <property type="entry name" value="Peptidase_S11"/>
    <property type="match status" value="1"/>
</dbReference>
<sequence>MGSRIRRSAWLAVILVANVLGAVAAQAAPYAAFVMDARTGQIFHEENAETPLHPASLTKMMTLYLAFQAIQQGQISLDTVVRIPRDAADEPPSRLGLRAGQEIKLRYLLRAAAVKSANDAAMAIGYALGGSREGFSDRMNAMAQAMGMKDTHFMNPNGLTEQGHYSTARDMSILGRHLIYDFPQYYNLFSRRTADAGLAQVANTNRRFLDAYDGADGIKTGFTNAAGYNLTASAQRGDVRIIATVFGGTSTADRNARTARLLDMGFAHAPAHAQVVMTDPPVAAATTRVAANTNAAPAEAQAPAPQGKVRVSGLIETSLRPQPRPGSTVVAFATAVSDEEIEDAVTAALAEPDKGPTEIIMTAAAIRPESAPLVAPEPEVVQRLSTSGGSLWGINLGSFTTRDRAERALIQVALAESTTLGDGLRRVIQRSGGFDGNIMGLTREEADLACRRLQARGTTCFMIGTEE</sequence>
<evidence type="ECO:0000256" key="4">
    <source>
        <dbReference type="ARBA" id="ARBA00022960"/>
    </source>
</evidence>
<dbReference type="PANTHER" id="PTHR21581:SF6">
    <property type="entry name" value="TRAFFICKING PROTEIN PARTICLE COMPLEX SUBUNIT 12"/>
    <property type="match status" value="1"/>
</dbReference>
<accession>A0ABW0SF17</accession>
<organism evidence="10 11">
    <name type="scientific">Rubellimicrobium aerolatum</name>
    <dbReference type="NCBI Taxonomy" id="490979"/>
    <lineage>
        <taxon>Bacteria</taxon>
        <taxon>Pseudomonadati</taxon>
        <taxon>Pseudomonadota</taxon>
        <taxon>Alphaproteobacteria</taxon>
        <taxon>Rhodobacterales</taxon>
        <taxon>Roseobacteraceae</taxon>
        <taxon>Rubellimicrobium</taxon>
    </lineage>
</organism>
<dbReference type="RefSeq" id="WP_209841120.1">
    <property type="nucleotide sequence ID" value="NZ_JAGGJP010000009.1"/>
</dbReference>
<evidence type="ECO:0000256" key="6">
    <source>
        <dbReference type="ARBA" id="ARBA00023316"/>
    </source>
</evidence>
<dbReference type="InterPro" id="IPR018044">
    <property type="entry name" value="Peptidase_S11"/>
</dbReference>
<comment type="similarity">
    <text evidence="1 7">Belongs to the peptidase S11 family.</text>
</comment>